<evidence type="ECO:0000313" key="2">
    <source>
        <dbReference type="Proteomes" id="UP000321548"/>
    </source>
</evidence>
<name>A0A5C8NKK3_9BURK</name>
<dbReference type="RefSeq" id="WP_147705948.1">
    <property type="nucleotide sequence ID" value="NZ_VDUY01000012.1"/>
</dbReference>
<dbReference type="SUPFAM" id="SSF50341">
    <property type="entry name" value="CheW-like"/>
    <property type="match status" value="1"/>
</dbReference>
<dbReference type="Proteomes" id="UP000321548">
    <property type="component" value="Unassembled WGS sequence"/>
</dbReference>
<proteinExistence type="predicted"/>
<evidence type="ECO:0008006" key="3">
    <source>
        <dbReference type="Google" id="ProtNLM"/>
    </source>
</evidence>
<gene>
    <name evidence="1" type="ORF">FHP08_18275</name>
</gene>
<sequence length="197" mass="20358">MPAEQTPRFPSSDAAFSPAGALAQAGRQAAEATAPGRFGVRLAGLPILFPAGEMLEYLPEVTVWHMPLAPLRVAGLMQLRGHPVPVFDAAAGQGDEPPARTAVLVVGDAARAAALVLESAPMGVEFVDGSQGAGDMGDTGGQGDMDAGLDRALDELAASVPFRAALGVPLRDRSGRRWWPVSLAQLFESLAGEARHG</sequence>
<keyword evidence="2" id="KW-1185">Reference proteome</keyword>
<comment type="caution">
    <text evidence="1">The sequence shown here is derived from an EMBL/GenBank/DDBJ whole genome shotgun (WGS) entry which is preliminary data.</text>
</comment>
<protein>
    <recommendedName>
        <fullName evidence="3">Chemotaxis protein CheW</fullName>
    </recommendedName>
</protein>
<organism evidence="1 2">
    <name type="scientific">Zeimonas arvi</name>
    <dbReference type="NCBI Taxonomy" id="2498847"/>
    <lineage>
        <taxon>Bacteria</taxon>
        <taxon>Pseudomonadati</taxon>
        <taxon>Pseudomonadota</taxon>
        <taxon>Betaproteobacteria</taxon>
        <taxon>Burkholderiales</taxon>
        <taxon>Burkholderiaceae</taxon>
        <taxon>Zeimonas</taxon>
    </lineage>
</organism>
<dbReference type="InterPro" id="IPR036061">
    <property type="entry name" value="CheW-like_dom_sf"/>
</dbReference>
<dbReference type="GO" id="GO:0006935">
    <property type="term" value="P:chemotaxis"/>
    <property type="evidence" value="ECO:0007669"/>
    <property type="project" value="InterPro"/>
</dbReference>
<accession>A0A5C8NKK3</accession>
<evidence type="ECO:0000313" key="1">
    <source>
        <dbReference type="EMBL" id="TXL61670.1"/>
    </source>
</evidence>
<reference evidence="1 2" key="1">
    <citation type="submission" date="2019-06" db="EMBL/GenBank/DDBJ databases">
        <title>Quisquiliibacterium sp. nov., isolated from a maize field.</title>
        <authorList>
            <person name="Lin S.-Y."/>
            <person name="Tsai C.-F."/>
            <person name="Young C.-C."/>
        </authorList>
    </citation>
    <scope>NUCLEOTIDE SEQUENCE [LARGE SCALE GENOMIC DNA]</scope>
    <source>
        <strain evidence="1 2">CC-CFT501</strain>
    </source>
</reference>
<dbReference type="EMBL" id="VDUY01000012">
    <property type="protein sequence ID" value="TXL61670.1"/>
    <property type="molecule type" value="Genomic_DNA"/>
</dbReference>
<dbReference type="GO" id="GO:0007165">
    <property type="term" value="P:signal transduction"/>
    <property type="evidence" value="ECO:0007669"/>
    <property type="project" value="InterPro"/>
</dbReference>
<dbReference type="OrthoDB" id="21913at2"/>
<dbReference type="AlphaFoldDB" id="A0A5C8NKK3"/>